<proteinExistence type="predicted"/>
<gene>
    <name evidence="3" type="ORF">SAMN04488026_102322</name>
</gene>
<dbReference type="OrthoDB" id="9796461at2"/>
<keyword evidence="3" id="KW-0808">Transferase</keyword>
<dbReference type="Pfam" id="PF01757">
    <property type="entry name" value="Acyl_transf_3"/>
    <property type="match status" value="1"/>
</dbReference>
<dbReference type="Proteomes" id="UP000199382">
    <property type="component" value="Unassembled WGS sequence"/>
</dbReference>
<evidence type="ECO:0000313" key="3">
    <source>
        <dbReference type="EMBL" id="SDJ73515.1"/>
    </source>
</evidence>
<feature type="domain" description="Acyltransferase 3" evidence="2">
    <location>
        <begin position="6"/>
        <end position="186"/>
    </location>
</feature>
<dbReference type="AlphaFoldDB" id="A0A1G8W6Z2"/>
<dbReference type="PANTHER" id="PTHR23028:SF53">
    <property type="entry name" value="ACYL_TRANSF_3 DOMAIN-CONTAINING PROTEIN"/>
    <property type="match status" value="1"/>
</dbReference>
<protein>
    <submittedName>
        <fullName evidence="3">Acyltransferase family protein</fullName>
    </submittedName>
</protein>
<sequence length="196" mass="22136">MKYRPDLDGLRAVAIIPAVFFHAGIGLSGGFVGVDIFFVISGYLLSSIVMTEIAEKRFSFLAFYERRIRRLAPALVVMLAFCFPAAWLLMLPNDITDFARSALATIFIFANFHFYNSIDYFSQSAELMPLLHTWSLAIEEQFYAVLPIALLTAGYLFPRRWLPGLIALALVASLALCIHYTSAYRPFAFYMPHTRA</sequence>
<keyword evidence="4" id="KW-1185">Reference proteome</keyword>
<feature type="transmembrane region" description="Helical" evidence="1">
    <location>
        <begin position="7"/>
        <end position="25"/>
    </location>
</feature>
<keyword evidence="3" id="KW-0012">Acyltransferase</keyword>
<evidence type="ECO:0000313" key="4">
    <source>
        <dbReference type="Proteomes" id="UP000199382"/>
    </source>
</evidence>
<dbReference type="GO" id="GO:0016747">
    <property type="term" value="F:acyltransferase activity, transferring groups other than amino-acyl groups"/>
    <property type="evidence" value="ECO:0007669"/>
    <property type="project" value="InterPro"/>
</dbReference>
<feature type="transmembrane region" description="Helical" evidence="1">
    <location>
        <begin position="164"/>
        <end position="183"/>
    </location>
</feature>
<keyword evidence="1" id="KW-0812">Transmembrane</keyword>
<dbReference type="InterPro" id="IPR002656">
    <property type="entry name" value="Acyl_transf_3_dom"/>
</dbReference>
<dbReference type="EMBL" id="FNEK01000023">
    <property type="protein sequence ID" value="SDJ73515.1"/>
    <property type="molecule type" value="Genomic_DNA"/>
</dbReference>
<name>A0A1G8W6Z2_9RHOB</name>
<keyword evidence="1" id="KW-1133">Transmembrane helix</keyword>
<keyword evidence="1" id="KW-0472">Membrane</keyword>
<evidence type="ECO:0000259" key="2">
    <source>
        <dbReference type="Pfam" id="PF01757"/>
    </source>
</evidence>
<feature type="transmembrane region" description="Helical" evidence="1">
    <location>
        <begin position="102"/>
        <end position="121"/>
    </location>
</feature>
<dbReference type="RefSeq" id="WP_093156221.1">
    <property type="nucleotide sequence ID" value="NZ_FNEK01000023.1"/>
</dbReference>
<dbReference type="InterPro" id="IPR050879">
    <property type="entry name" value="Acyltransferase_3"/>
</dbReference>
<organism evidence="3 4">
    <name type="scientific">Aliiruegeria lutimaris</name>
    <dbReference type="NCBI Taxonomy" id="571298"/>
    <lineage>
        <taxon>Bacteria</taxon>
        <taxon>Pseudomonadati</taxon>
        <taxon>Pseudomonadota</taxon>
        <taxon>Alphaproteobacteria</taxon>
        <taxon>Rhodobacterales</taxon>
        <taxon>Roseobacteraceae</taxon>
        <taxon>Aliiruegeria</taxon>
    </lineage>
</organism>
<dbReference type="GO" id="GO:0009103">
    <property type="term" value="P:lipopolysaccharide biosynthetic process"/>
    <property type="evidence" value="ECO:0007669"/>
    <property type="project" value="TreeGrafter"/>
</dbReference>
<feature type="transmembrane region" description="Helical" evidence="1">
    <location>
        <begin position="31"/>
        <end position="50"/>
    </location>
</feature>
<feature type="transmembrane region" description="Helical" evidence="1">
    <location>
        <begin position="71"/>
        <end position="90"/>
    </location>
</feature>
<reference evidence="3 4" key="1">
    <citation type="submission" date="2016-10" db="EMBL/GenBank/DDBJ databases">
        <authorList>
            <person name="de Groot N.N."/>
        </authorList>
    </citation>
    <scope>NUCLEOTIDE SEQUENCE [LARGE SCALE GENOMIC DNA]</scope>
    <source>
        <strain evidence="3 4">DSM 25294</strain>
    </source>
</reference>
<dbReference type="PANTHER" id="PTHR23028">
    <property type="entry name" value="ACETYLTRANSFERASE"/>
    <property type="match status" value="1"/>
</dbReference>
<accession>A0A1G8W6Z2</accession>
<dbReference type="STRING" id="571298.SAMN04488026_102322"/>
<evidence type="ECO:0000256" key="1">
    <source>
        <dbReference type="SAM" id="Phobius"/>
    </source>
</evidence>
<dbReference type="GO" id="GO:0016020">
    <property type="term" value="C:membrane"/>
    <property type="evidence" value="ECO:0007669"/>
    <property type="project" value="TreeGrafter"/>
</dbReference>